<accession>A0A2T0B067</accession>
<dbReference type="Proteomes" id="UP000239706">
    <property type="component" value="Unassembled WGS sequence"/>
</dbReference>
<sequence length="73" mass="8573">MAIRMFRYGFERAVRLADFKNMGDTITINLPEPYLIVLEGDNKTPEETKLKIIIPKDNEFMHKANVLKNENYI</sequence>
<name>A0A2T0B067_9CLOT</name>
<evidence type="ECO:0000313" key="1">
    <source>
        <dbReference type="EMBL" id="PRR76904.1"/>
    </source>
</evidence>
<dbReference type="EMBL" id="PVXO01000072">
    <property type="protein sequence ID" value="PRR76904.1"/>
    <property type="molecule type" value="Genomic_DNA"/>
</dbReference>
<reference evidence="1 2" key="1">
    <citation type="submission" date="2018-03" db="EMBL/GenBank/DDBJ databases">
        <title>Genome sequence of Clostridium liquoris DSM 100320.</title>
        <authorList>
            <person name="Poehlein A."/>
            <person name="Daniel R."/>
        </authorList>
    </citation>
    <scope>NUCLEOTIDE SEQUENCE [LARGE SCALE GENOMIC DNA]</scope>
    <source>
        <strain evidence="1 2">DSM 100320</strain>
    </source>
</reference>
<evidence type="ECO:0000313" key="2">
    <source>
        <dbReference type="Proteomes" id="UP000239706"/>
    </source>
</evidence>
<gene>
    <name evidence="1" type="ORF">CLLI_26960</name>
</gene>
<dbReference type="AlphaFoldDB" id="A0A2T0B067"/>
<proteinExistence type="predicted"/>
<comment type="caution">
    <text evidence="1">The sequence shown here is derived from an EMBL/GenBank/DDBJ whole genome shotgun (WGS) entry which is preliminary data.</text>
</comment>
<organism evidence="1 2">
    <name type="scientific">Clostridium liquoris</name>
    <dbReference type="NCBI Taxonomy" id="1289519"/>
    <lineage>
        <taxon>Bacteria</taxon>
        <taxon>Bacillati</taxon>
        <taxon>Bacillota</taxon>
        <taxon>Clostridia</taxon>
        <taxon>Eubacteriales</taxon>
        <taxon>Clostridiaceae</taxon>
        <taxon>Clostridium</taxon>
    </lineage>
</organism>
<protein>
    <submittedName>
        <fullName evidence="1">Uncharacterized protein</fullName>
    </submittedName>
</protein>
<keyword evidence="2" id="KW-1185">Reference proteome</keyword>